<dbReference type="InterPro" id="IPR011704">
    <property type="entry name" value="ATPase_dyneun-rel_AAA"/>
</dbReference>
<dbReference type="AlphaFoldDB" id="A0AAX0B2V2"/>
<dbReference type="EC" id="3.1.21.-" evidence="2"/>
<gene>
    <name evidence="2" type="ORF">B0H41_003366</name>
</gene>
<dbReference type="Proteomes" id="UP001193748">
    <property type="component" value="Unassembled WGS sequence"/>
</dbReference>
<dbReference type="InterPro" id="IPR003593">
    <property type="entry name" value="AAA+_ATPase"/>
</dbReference>
<reference evidence="2" key="1">
    <citation type="submission" date="2020-05" db="EMBL/GenBank/DDBJ databases">
        <authorList>
            <person name="Brown S."/>
            <person name="Huntemann M."/>
            <person name="Clum A."/>
            <person name="Spunde A."/>
            <person name="Palaniappan K."/>
            <person name="Ritter S."/>
            <person name="Mikhailova N."/>
            <person name="Chen I.-M."/>
            <person name="Stamatis D."/>
            <person name="Reddy T."/>
            <person name="O'Malley R."/>
            <person name="Daum C."/>
            <person name="Shapiro N."/>
            <person name="Ivanova N."/>
            <person name="Kyrpides N."/>
            <person name="Woyke T."/>
        </authorList>
    </citation>
    <scope>NUCLEOTIDE SEQUENCE</scope>
    <source>
        <strain evidence="2">DJ080</strain>
    </source>
</reference>
<dbReference type="Pfam" id="PF07728">
    <property type="entry name" value="AAA_5"/>
    <property type="match status" value="1"/>
</dbReference>
<feature type="domain" description="AAA+ ATPase" evidence="1">
    <location>
        <begin position="282"/>
        <end position="513"/>
    </location>
</feature>
<protein>
    <submittedName>
        <fullName evidence="2">5-methylcytosine-specific restriction protein B</fullName>
        <ecNumber evidence="2">3.1.21.-</ecNumber>
    </submittedName>
</protein>
<dbReference type="GO" id="GO:0005524">
    <property type="term" value="F:ATP binding"/>
    <property type="evidence" value="ECO:0007669"/>
    <property type="project" value="InterPro"/>
</dbReference>
<evidence type="ECO:0000259" key="1">
    <source>
        <dbReference type="SMART" id="SM00382"/>
    </source>
</evidence>
<dbReference type="InterPro" id="IPR027417">
    <property type="entry name" value="P-loop_NTPase"/>
</dbReference>
<dbReference type="SUPFAM" id="SSF52540">
    <property type="entry name" value="P-loop containing nucleoside triphosphate hydrolases"/>
    <property type="match status" value="1"/>
</dbReference>
<keyword evidence="2" id="KW-0378">Hydrolase</keyword>
<dbReference type="Gene3D" id="3.40.50.300">
    <property type="entry name" value="P-loop containing nucleotide triphosphate hydrolases"/>
    <property type="match status" value="1"/>
</dbReference>
<sequence length="639" mass="74883">MNYESLENKKFWVIDTDNYSKNYKKYFNENKVVMGLGDDINLTDNINSGRQIEHKFKDGLNEFLKIKKGDYISWLLKEIVEKDNNRYLEYNTIIGEINDDLGNIYEYKNGIGHILPIRLLKKRTKLLSAYDKINCYKIDEIENSNQLKEFKELEGFDKVDNKNNNFYLRMKYFGLEHIEEKENELVIDLSDLKIKNKGYLDEIKKSSTSDFLLGEFISKRDESIVTRVIGKIKDISVDKTNRIVLDIITKKNKKYEYSSIISIKSYSENDSCKNIINKCITKYNNTIFYGPPGTGKTYNIDNEVLKIIDTATYIEFKNDRNKIHNKTLNLQADNQVRICTFHQSYGYEEFIEGLRPDDKGYYTLEDGLLKQIAIDAIFEGLLYEFKAELLEKVNNKINDIPHEEKKKLALKYINDSSNFDFLCCDQYVLVIDEINRGNISKIFGELITLLEEDKRLGNENEMRLKLPYSKEDFILPPNLHIIGTMNSSDKSIAPIDIALRRRFKFIEIMPDEELLSTINGIDLKEMLKKINARIEYLYDRDHTIGHAYFINNKSLDDIKETLTNKIIPLLQEYFYEDYDRIGLVLGGVGDSEIDKFIVYKESMNPNDLFKDTSEYEFNTINKYHVKSDITEADIKSIYE</sequence>
<dbReference type="PANTHER" id="PTHR37291:SF1">
    <property type="entry name" value="TYPE IV METHYL-DIRECTED RESTRICTION ENZYME ECOKMCRB SUBUNIT"/>
    <property type="match status" value="1"/>
</dbReference>
<evidence type="ECO:0000313" key="2">
    <source>
        <dbReference type="EMBL" id="NRT89687.1"/>
    </source>
</evidence>
<comment type="caution">
    <text evidence="2">The sequence shown here is derived from an EMBL/GenBank/DDBJ whole genome shotgun (WGS) entry which is preliminary data.</text>
</comment>
<dbReference type="GO" id="GO:0016887">
    <property type="term" value="F:ATP hydrolysis activity"/>
    <property type="evidence" value="ECO:0007669"/>
    <property type="project" value="InterPro"/>
</dbReference>
<organism evidence="2 3">
    <name type="scientific">Clostridium beijerinckii</name>
    <name type="common">Clostridium MP</name>
    <dbReference type="NCBI Taxonomy" id="1520"/>
    <lineage>
        <taxon>Bacteria</taxon>
        <taxon>Bacillati</taxon>
        <taxon>Bacillota</taxon>
        <taxon>Clostridia</taxon>
        <taxon>Eubacteriales</taxon>
        <taxon>Clostridiaceae</taxon>
        <taxon>Clostridium</taxon>
    </lineage>
</organism>
<proteinExistence type="predicted"/>
<reference evidence="2" key="2">
    <citation type="journal article" date="2022" name="Nat. Biotechnol.">
        <title>Carbon-negative production of acetone and isopropanol by gas fermentation at industrial pilot scale.</title>
        <authorList>
            <person name="Liew F.E."/>
            <person name="Nogle R."/>
            <person name="Abdalla T."/>
            <person name="Rasor B.J."/>
            <person name="Canter C."/>
            <person name="Jensen R.O."/>
            <person name="Wang L."/>
            <person name="Strutz J."/>
            <person name="Chirania P."/>
            <person name="De Tissera S."/>
            <person name="Mueller A.P."/>
            <person name="Ruan Z."/>
            <person name="Gao A."/>
            <person name="Tran L."/>
            <person name="Engle N.L."/>
            <person name="Bromley J.C."/>
            <person name="Daniell J."/>
            <person name="Conrado R."/>
            <person name="Tschaplinski T.J."/>
            <person name="Giannone R.J."/>
            <person name="Hettich R.L."/>
            <person name="Karim A.S."/>
            <person name="Simpson S.D."/>
            <person name="Brown S.D."/>
            <person name="Leang C."/>
            <person name="Jewett M.C."/>
            <person name="Kopke M."/>
        </authorList>
    </citation>
    <scope>NUCLEOTIDE SEQUENCE</scope>
    <source>
        <strain evidence="2">DJ080</strain>
    </source>
</reference>
<dbReference type="SMART" id="SM00382">
    <property type="entry name" value="AAA"/>
    <property type="match status" value="1"/>
</dbReference>
<evidence type="ECO:0000313" key="3">
    <source>
        <dbReference type="Proteomes" id="UP001193748"/>
    </source>
</evidence>
<dbReference type="EMBL" id="JABSWW010000001">
    <property type="protein sequence ID" value="NRT89687.1"/>
    <property type="molecule type" value="Genomic_DNA"/>
</dbReference>
<name>A0AAX0B2V2_CLOBE</name>
<accession>A0AAX0B2V2</accession>
<dbReference type="InterPro" id="IPR052934">
    <property type="entry name" value="Methyl-DNA_Rec/Restrict_Enz"/>
</dbReference>
<dbReference type="RefSeq" id="WP_173709696.1">
    <property type="nucleotide sequence ID" value="NZ_JABSWC010000001.1"/>
</dbReference>
<dbReference type="PANTHER" id="PTHR37291">
    <property type="entry name" value="5-METHYLCYTOSINE-SPECIFIC RESTRICTION ENZYME B"/>
    <property type="match status" value="1"/>
</dbReference>